<dbReference type="AlphaFoldDB" id="A0A1L0B8S5"/>
<accession>A0A1L0B8S5</accession>
<protein>
    <submittedName>
        <fullName evidence="1">CIC11C00000002979</fullName>
    </submittedName>
    <submittedName>
        <fullName evidence="2">CIC11C00000004721</fullName>
    </submittedName>
</protein>
<keyword evidence="4" id="KW-1185">Reference proteome</keyword>
<proteinExistence type="predicted"/>
<sequence length="104" mass="11967">MTLNRDEYSDLLVGAVKVREKLTADTRRPNTPVRVLVLQANLLDRLTHRLERLLEDVAIERYNRGLRARPDEGESFRFGFSNARSNCNDAIADEYADFANVSER</sequence>
<evidence type="ECO:0000313" key="1">
    <source>
        <dbReference type="EMBL" id="SGZ47711.1"/>
    </source>
</evidence>
<evidence type="ECO:0000313" key="3">
    <source>
        <dbReference type="Proteomes" id="UP000182259"/>
    </source>
</evidence>
<name>A0A1L0B8S5_9ASCO</name>
<organism evidence="1 4">
    <name type="scientific">Sungouiella intermedia</name>
    <dbReference type="NCBI Taxonomy" id="45354"/>
    <lineage>
        <taxon>Eukaryota</taxon>
        <taxon>Fungi</taxon>
        <taxon>Dikarya</taxon>
        <taxon>Ascomycota</taxon>
        <taxon>Saccharomycotina</taxon>
        <taxon>Pichiomycetes</taxon>
        <taxon>Metschnikowiaceae</taxon>
        <taxon>Sungouiella</taxon>
    </lineage>
</organism>
<dbReference type="Proteomes" id="UP000182259">
    <property type="component" value="Chromosome I"/>
</dbReference>
<dbReference type="EMBL" id="LT635764">
    <property type="protein sequence ID" value="SGZ48994.1"/>
    <property type="molecule type" value="Genomic_DNA"/>
</dbReference>
<evidence type="ECO:0000313" key="2">
    <source>
        <dbReference type="EMBL" id="SGZ48994.1"/>
    </source>
</evidence>
<reference evidence="3 4" key="1">
    <citation type="submission" date="2016-10" db="EMBL/GenBank/DDBJ databases">
        <authorList>
            <person name="de Groot N.N."/>
        </authorList>
    </citation>
    <scope>NUCLEOTIDE SEQUENCE [LARGE SCALE GENOMIC DNA]</scope>
    <source>
        <strain evidence="1 4">CBS 141442</strain>
        <strain evidence="2 3">PYCC 4715</strain>
    </source>
</reference>
<gene>
    <name evidence="2" type="ORF">SAMEA4029009_CIC11G00000004721</name>
    <name evidence="1" type="ORF">SAMEA4029010_CIC11G00000002979</name>
</gene>
<evidence type="ECO:0000313" key="4">
    <source>
        <dbReference type="Proteomes" id="UP000182334"/>
    </source>
</evidence>
<dbReference type="EMBL" id="LT635756">
    <property type="protein sequence ID" value="SGZ47711.1"/>
    <property type="molecule type" value="Genomic_DNA"/>
</dbReference>
<dbReference type="Proteomes" id="UP000182334">
    <property type="component" value="Chromosome I"/>
</dbReference>